<reference evidence="1 2" key="1">
    <citation type="submission" date="2013-11" db="EMBL/GenBank/DDBJ databases">
        <title>The Damaraland mole rat (Fukomys damarensis) genome and evolution of African mole rats.</title>
        <authorList>
            <person name="Gladyshev V.N."/>
            <person name="Fang X."/>
        </authorList>
    </citation>
    <scope>NUCLEOTIDE SEQUENCE [LARGE SCALE GENOMIC DNA]</scope>
    <source>
        <tissue evidence="1">Liver</tissue>
    </source>
</reference>
<organism evidence="1 2">
    <name type="scientific">Fukomys damarensis</name>
    <name type="common">Damaraland mole rat</name>
    <name type="synonym">Cryptomys damarensis</name>
    <dbReference type="NCBI Taxonomy" id="885580"/>
    <lineage>
        <taxon>Eukaryota</taxon>
        <taxon>Metazoa</taxon>
        <taxon>Chordata</taxon>
        <taxon>Craniata</taxon>
        <taxon>Vertebrata</taxon>
        <taxon>Euteleostomi</taxon>
        <taxon>Mammalia</taxon>
        <taxon>Eutheria</taxon>
        <taxon>Euarchontoglires</taxon>
        <taxon>Glires</taxon>
        <taxon>Rodentia</taxon>
        <taxon>Hystricomorpha</taxon>
        <taxon>Bathyergidae</taxon>
        <taxon>Fukomys</taxon>
    </lineage>
</organism>
<evidence type="ECO:0000313" key="1">
    <source>
        <dbReference type="EMBL" id="KFO24865.1"/>
    </source>
</evidence>
<evidence type="ECO:0000313" key="2">
    <source>
        <dbReference type="Proteomes" id="UP000028990"/>
    </source>
</evidence>
<proteinExistence type="predicted"/>
<dbReference type="AlphaFoldDB" id="A0A091D3R1"/>
<accession>A0A091D3R1</accession>
<dbReference type="EMBL" id="KN123483">
    <property type="protein sequence ID" value="KFO24865.1"/>
    <property type="molecule type" value="Genomic_DNA"/>
</dbReference>
<sequence length="83" mass="9529">MTGFPHGLGVRTRSPVHLLSRAFLSWTEENRKEQTQGHFGVALRMPTTRSPVHLLSRAFLSWTEENRKEQTQGHFGVALRMPM</sequence>
<name>A0A091D3R1_FUKDA</name>
<dbReference type="Proteomes" id="UP000028990">
    <property type="component" value="Unassembled WGS sequence"/>
</dbReference>
<protein>
    <submittedName>
        <fullName evidence="1">Uncharacterized protein</fullName>
    </submittedName>
</protein>
<keyword evidence="2" id="KW-1185">Reference proteome</keyword>
<gene>
    <name evidence="1" type="ORF">H920_13666</name>
</gene>